<dbReference type="AlphaFoldDB" id="A0A2U0U2Y1"/>
<evidence type="ECO:0008006" key="3">
    <source>
        <dbReference type="Google" id="ProtNLM"/>
    </source>
</evidence>
<sequence length="193" mass="21097">MTTHISLRKIRLSLLFAAAVFFSSELKAQIIHIDLTGGMQYFPSMTKKIGWDYNLGGRLILNDKWFLGTIIHGGFSRGLYDGFYASEPAKIQHDRYAILFGIGPGYAHTLSDGLRATAQLLGGWGSIETIGNPKQKVVDEIEGDTFKGFSAAAVVGIEKELNGPTVGVNVTTHYIDGKIMPSLNLKIGFDFVL</sequence>
<name>A0A2U0U2Y1_9BACT</name>
<organism evidence="1 2">
    <name type="scientific">Hallella colorans</name>
    <dbReference type="NCBI Taxonomy" id="1703337"/>
    <lineage>
        <taxon>Bacteria</taxon>
        <taxon>Pseudomonadati</taxon>
        <taxon>Bacteroidota</taxon>
        <taxon>Bacteroidia</taxon>
        <taxon>Bacteroidales</taxon>
        <taxon>Prevotellaceae</taxon>
        <taxon>Hallella</taxon>
    </lineage>
</organism>
<keyword evidence="2" id="KW-1185">Reference proteome</keyword>
<evidence type="ECO:0000313" key="2">
    <source>
        <dbReference type="Proteomes" id="UP000245870"/>
    </source>
</evidence>
<dbReference type="Proteomes" id="UP000245870">
    <property type="component" value="Unassembled WGS sequence"/>
</dbReference>
<comment type="caution">
    <text evidence="1">The sequence shown here is derived from an EMBL/GenBank/DDBJ whole genome shotgun (WGS) entry which is preliminary data.</text>
</comment>
<evidence type="ECO:0000313" key="1">
    <source>
        <dbReference type="EMBL" id="PVX50632.1"/>
    </source>
</evidence>
<accession>A0A2U0U2Y1</accession>
<reference evidence="1 2" key="1">
    <citation type="submission" date="2018-05" db="EMBL/GenBank/DDBJ databases">
        <title>Genomic Encyclopedia of Type Strains, Phase IV (KMG-IV): sequencing the most valuable type-strain genomes for metagenomic binning, comparative biology and taxonomic classification.</title>
        <authorList>
            <person name="Goeker M."/>
        </authorList>
    </citation>
    <scope>NUCLEOTIDE SEQUENCE [LARGE SCALE GENOMIC DNA]</scope>
    <source>
        <strain evidence="1 2">DSM 100333</strain>
    </source>
</reference>
<dbReference type="EMBL" id="QENY01000017">
    <property type="protein sequence ID" value="PVX50632.1"/>
    <property type="molecule type" value="Genomic_DNA"/>
</dbReference>
<dbReference type="OrthoDB" id="1066747at2"/>
<proteinExistence type="predicted"/>
<gene>
    <name evidence="1" type="ORF">C7379_11730</name>
</gene>
<protein>
    <recommendedName>
        <fullName evidence="3">Outer membrane protein with beta-barrel domain</fullName>
    </recommendedName>
</protein>
<dbReference type="RefSeq" id="WP_133241886.1">
    <property type="nucleotide sequence ID" value="NZ_CALDWB010000023.1"/>
</dbReference>